<dbReference type="GO" id="GO:0051301">
    <property type="term" value="P:cell division"/>
    <property type="evidence" value="ECO:0007669"/>
    <property type="project" value="UniProtKB-KW"/>
</dbReference>
<keyword evidence="7" id="KW-1185">Reference proteome</keyword>
<dbReference type="Proteomes" id="UP000194151">
    <property type="component" value="Chromosome"/>
</dbReference>
<dbReference type="PANTHER" id="PTHR34298">
    <property type="entry name" value="SEGREGATION AND CONDENSATION PROTEIN B"/>
    <property type="match status" value="1"/>
</dbReference>
<keyword evidence="1" id="KW-0963">Cytoplasm</keyword>
<dbReference type="NCBIfam" id="TIGR00281">
    <property type="entry name" value="SMC-Scp complex subunit ScpB"/>
    <property type="match status" value="1"/>
</dbReference>
<dbReference type="Gene3D" id="1.10.10.10">
    <property type="entry name" value="Winged helix-like DNA-binding domain superfamily/Winged helix DNA-binding domain"/>
    <property type="match status" value="2"/>
</dbReference>
<evidence type="ECO:0000313" key="6">
    <source>
        <dbReference type="EMBL" id="ARP82600.1"/>
    </source>
</evidence>
<dbReference type="GO" id="GO:0051304">
    <property type="term" value="P:chromosome separation"/>
    <property type="evidence" value="ECO:0007669"/>
    <property type="project" value="InterPro"/>
</dbReference>
<proteinExistence type="predicted"/>
<dbReference type="AlphaFoldDB" id="A0A1W6YNC8"/>
<evidence type="ECO:0000256" key="4">
    <source>
        <dbReference type="ARBA" id="ARBA00023306"/>
    </source>
</evidence>
<reference evidence="6 7" key="1">
    <citation type="submission" date="2017-05" db="EMBL/GenBank/DDBJ databases">
        <title>Complete and WGS of Bordetella genogroups.</title>
        <authorList>
            <person name="Spilker T."/>
            <person name="LiPuma J."/>
        </authorList>
    </citation>
    <scope>NUCLEOTIDE SEQUENCE [LARGE SCALE GENOMIC DNA]</scope>
    <source>
        <strain evidence="6 7">AU19157</strain>
    </source>
</reference>
<accession>A0A1W6YNC8</accession>
<dbReference type="OrthoDB" id="9806226at2"/>
<dbReference type="RefSeq" id="WP_086065960.1">
    <property type="nucleotide sequence ID" value="NZ_CP021108.1"/>
</dbReference>
<keyword evidence="2" id="KW-0132">Cell division</keyword>
<keyword evidence="3" id="KW-0159">Chromosome partition</keyword>
<dbReference type="EMBL" id="CP021108">
    <property type="protein sequence ID" value="ARP82600.1"/>
    <property type="molecule type" value="Genomic_DNA"/>
</dbReference>
<evidence type="ECO:0000313" key="7">
    <source>
        <dbReference type="Proteomes" id="UP000194151"/>
    </source>
</evidence>
<organism evidence="6 7">
    <name type="scientific">Bordetella genomosp. 8</name>
    <dbReference type="NCBI Taxonomy" id="1416806"/>
    <lineage>
        <taxon>Bacteria</taxon>
        <taxon>Pseudomonadati</taxon>
        <taxon>Pseudomonadota</taxon>
        <taxon>Betaproteobacteria</taxon>
        <taxon>Burkholderiales</taxon>
        <taxon>Alcaligenaceae</taxon>
        <taxon>Bordetella</taxon>
    </lineage>
</organism>
<evidence type="ECO:0000256" key="1">
    <source>
        <dbReference type="ARBA" id="ARBA00022490"/>
    </source>
</evidence>
<keyword evidence="4" id="KW-0131">Cell cycle</keyword>
<evidence type="ECO:0000256" key="3">
    <source>
        <dbReference type="ARBA" id="ARBA00022829"/>
    </source>
</evidence>
<dbReference type="InterPro" id="IPR036388">
    <property type="entry name" value="WH-like_DNA-bd_sf"/>
</dbReference>
<dbReference type="PANTHER" id="PTHR34298:SF2">
    <property type="entry name" value="SEGREGATION AND CONDENSATION PROTEIN B"/>
    <property type="match status" value="1"/>
</dbReference>
<feature type="compositionally biased region" description="Low complexity" evidence="5">
    <location>
        <begin position="204"/>
        <end position="245"/>
    </location>
</feature>
<gene>
    <name evidence="6" type="ORF">CAL12_18445</name>
</gene>
<feature type="compositionally biased region" description="Basic and acidic residues" evidence="5">
    <location>
        <begin position="301"/>
        <end position="315"/>
    </location>
</feature>
<protein>
    <submittedName>
        <fullName evidence="6">SMC-Scp complex subunit ScpB</fullName>
    </submittedName>
</protein>
<dbReference type="STRING" id="1416806.CAL12_18445"/>
<feature type="region of interest" description="Disordered" evidence="5">
    <location>
        <begin position="195"/>
        <end position="373"/>
    </location>
</feature>
<evidence type="ECO:0000256" key="5">
    <source>
        <dbReference type="SAM" id="MobiDB-lite"/>
    </source>
</evidence>
<feature type="compositionally biased region" description="Low complexity" evidence="5">
    <location>
        <begin position="255"/>
        <end position="268"/>
    </location>
</feature>
<evidence type="ECO:0000256" key="2">
    <source>
        <dbReference type="ARBA" id="ARBA00022618"/>
    </source>
</evidence>
<dbReference type="KEGG" id="bgv:CAL12_18445"/>
<dbReference type="SUPFAM" id="SSF46785">
    <property type="entry name" value="Winged helix' DNA-binding domain"/>
    <property type="match status" value="2"/>
</dbReference>
<feature type="compositionally biased region" description="Pro residues" evidence="5">
    <location>
        <begin position="344"/>
        <end position="355"/>
    </location>
</feature>
<dbReference type="Pfam" id="PF04079">
    <property type="entry name" value="SMC_ScpB"/>
    <property type="match status" value="1"/>
</dbReference>
<dbReference type="InterPro" id="IPR005234">
    <property type="entry name" value="ScpB_csome_segregation"/>
</dbReference>
<dbReference type="InterPro" id="IPR036390">
    <property type="entry name" value="WH_DNA-bd_sf"/>
</dbReference>
<name>A0A1W6YNC8_9BORD</name>
<sequence length="373" mass="39674">MNDSEATLVIETALLCAPQPMPRGELRRLFTDDDGIDNDRLDSLLESLQAAWRDRGLELISLAGGWRFQSRPAMQRYLERLSPEKPPKYSRAVLETLAIVAWRQPVTRGDIEDIRGVTVSSQIVKALEDRGWIEVIGHRDAPGRPALFGTTRQFLDDLGLRALDELPPLEPGGAMAALEGLDLTGGIAVAADVQQSADGEADDQAAPQAKAQADTAQADAEPETQADAVQADAAAETQADGVQADAETETETEADAAQADAETETQADPVQADADTEGLQTAAADVQAATGPTPEEPEIPVPDHDTIEPGSHRPEITPPGQHPEIEPPGGSPEIEPTDPKPEIEPPVPGQMPEIPPGQTDKDNDDAPGAPRKE</sequence>